<dbReference type="Pfam" id="PF01345">
    <property type="entry name" value="DUF11"/>
    <property type="match status" value="2"/>
</dbReference>
<proteinExistence type="predicted"/>
<dbReference type="Gene3D" id="2.60.40.1170">
    <property type="entry name" value="Mu homology domain, subdomain B"/>
    <property type="match status" value="1"/>
</dbReference>
<dbReference type="Gene3D" id="2.60.40.740">
    <property type="match status" value="1"/>
</dbReference>
<sequence>MKHTSLALLLPGLLVGAFAAGAQAQSTNAAGPIPAGTEITNQATATFNPVTPGGEASAQSNLVRTVVQAVCAVSVTPGGTVQIPGQTAELLPGEGTTFQYTVVNSGNDRFTLPLTARTEAGSAHAPATRLVLDANGNGVADTGEGEVGSLTLEAGAAARVLLVVETAQSAGGDAFVNLVASCGVGQQDDDNVSRVRVGPPPVLAVHKSFTPALLRPGSETTVTVTTRNAGGGESREVTLTDPLAEQIARGLVFMPGSARASAGTLEYTADGLTWGAAEPAQVRGVRVRAASLAAGADLSLTFRMRATGEAENRTFLNVATAATGRQQVQGTASADVRYQPGVAIGPVGQPEAPENTPTDLQTRPFAVVGQAVCFDHTLKNTGDVRDLFTVTVTYPQGAATARLTGADGAPLAQPLPLDPGSTALVRVCYDAAQAGGLEALLTAAGTRGTSNTTRDVVQAVEAGLPELLKTVSPGPERTVAQGEELTYTLRVRNPYARPLTGVTVNDPLPGHVDFVEASSGGTVTGEAGAQTVSWSVGTLAPGETRSFTVRARVGTRAVDGEALKNIFNMVSTELPTPLPSNEVRSPVWSAALRISKAVSSTQAAPGDRLTYTLTIQNLSATTAIEDAVVTDTPARGLEYLAGTSTLGGEGLTDPTNTSGVLRWKIGMIPAGGTVKVTYQTRVTADATGDLVNRVEVMGNGAGGNARAIASNVATAVTRLNLGAFAPLADLLGTVFVDRNRNGVFDKGLDSPVERARVLLAGGRLVLTDAAGRYHFAGVPLGTHALRLDPGSVPYLPLTVPGDGGLPGTRAVHVRGLTGVDFPLAPLGGEIAAMRRTTLTVGGLRVEKSLHLVDGVYRVTLRLVSASDLADFELQDALPLGAVLKDGRNTLSGTLKAGETLLTYDFAFTGEPGAALTDPAVRWRN</sequence>
<evidence type="ECO:0000313" key="3">
    <source>
        <dbReference type="EMBL" id="MBB5235910.1"/>
    </source>
</evidence>
<feature type="signal peptide" evidence="1">
    <location>
        <begin position="1"/>
        <end position="24"/>
    </location>
</feature>
<keyword evidence="4" id="KW-1185">Reference proteome</keyword>
<reference evidence="3 4" key="1">
    <citation type="submission" date="2020-08" db="EMBL/GenBank/DDBJ databases">
        <title>Genomic Encyclopedia of Type Strains, Phase IV (KMG-IV): sequencing the most valuable type-strain genomes for metagenomic binning, comparative biology and taxonomic classification.</title>
        <authorList>
            <person name="Goeker M."/>
        </authorList>
    </citation>
    <scope>NUCLEOTIDE SEQUENCE [LARGE SCALE GENOMIC DNA]</scope>
    <source>
        <strain evidence="3 4">DSM 101791</strain>
    </source>
</reference>
<dbReference type="SUPFAM" id="SSF117074">
    <property type="entry name" value="Hypothetical protein PA1324"/>
    <property type="match status" value="1"/>
</dbReference>
<dbReference type="PANTHER" id="PTHR34819:SF3">
    <property type="entry name" value="CELL SURFACE PROTEIN"/>
    <property type="match status" value="1"/>
</dbReference>
<dbReference type="AlphaFoldDB" id="A0A7W8LRQ5"/>
<evidence type="ECO:0000259" key="2">
    <source>
        <dbReference type="Pfam" id="PF01345"/>
    </source>
</evidence>
<organism evidence="3 4">
    <name type="scientific">Deinococcus budaensis</name>
    <dbReference type="NCBI Taxonomy" id="1665626"/>
    <lineage>
        <taxon>Bacteria</taxon>
        <taxon>Thermotogati</taxon>
        <taxon>Deinococcota</taxon>
        <taxon>Deinococci</taxon>
        <taxon>Deinococcales</taxon>
        <taxon>Deinococcaceae</taxon>
        <taxon>Deinococcus</taxon>
    </lineage>
</organism>
<evidence type="ECO:0000313" key="4">
    <source>
        <dbReference type="Proteomes" id="UP000525389"/>
    </source>
</evidence>
<accession>A0A7W8LRQ5</accession>
<name>A0A7W8LRQ5_9DEIO</name>
<gene>
    <name evidence="3" type="ORF">HNQ09_003374</name>
</gene>
<dbReference type="Gene3D" id="2.60.40.10">
    <property type="entry name" value="Immunoglobulins"/>
    <property type="match status" value="1"/>
</dbReference>
<dbReference type="SUPFAM" id="SSF49401">
    <property type="entry name" value="Bacterial adhesins"/>
    <property type="match status" value="1"/>
</dbReference>
<dbReference type="InterPro" id="IPR008966">
    <property type="entry name" value="Adhesion_dom_sf"/>
</dbReference>
<dbReference type="InterPro" id="IPR047589">
    <property type="entry name" value="DUF11_rpt"/>
</dbReference>
<evidence type="ECO:0000256" key="1">
    <source>
        <dbReference type="SAM" id="SignalP"/>
    </source>
</evidence>
<dbReference type="RefSeq" id="WP_184031517.1">
    <property type="nucleotide sequence ID" value="NZ_JACHFN010000017.1"/>
</dbReference>
<dbReference type="EMBL" id="JACHFN010000017">
    <property type="protein sequence ID" value="MBB5235910.1"/>
    <property type="molecule type" value="Genomic_DNA"/>
</dbReference>
<dbReference type="Proteomes" id="UP000525389">
    <property type="component" value="Unassembled WGS sequence"/>
</dbReference>
<feature type="chain" id="PRO_5031296583" evidence="1">
    <location>
        <begin position="25"/>
        <end position="924"/>
    </location>
</feature>
<keyword evidence="1" id="KW-0732">Signal</keyword>
<dbReference type="NCBIfam" id="TIGR01451">
    <property type="entry name" value="B_ant_repeat"/>
    <property type="match status" value="2"/>
</dbReference>
<dbReference type="InterPro" id="IPR013783">
    <property type="entry name" value="Ig-like_fold"/>
</dbReference>
<feature type="domain" description="DUF11" evidence="2">
    <location>
        <begin position="476"/>
        <end position="583"/>
    </location>
</feature>
<protein>
    <submittedName>
        <fullName evidence="3">Putative repeat protein (TIGR01451 family)</fullName>
    </submittedName>
</protein>
<comment type="caution">
    <text evidence="3">The sequence shown here is derived from an EMBL/GenBank/DDBJ whole genome shotgun (WGS) entry which is preliminary data.</text>
</comment>
<dbReference type="InterPro" id="IPR001434">
    <property type="entry name" value="OmcB-like_DUF11"/>
</dbReference>
<dbReference type="InterPro" id="IPR051172">
    <property type="entry name" value="Chlamydia_OmcB"/>
</dbReference>
<feature type="domain" description="DUF11" evidence="2">
    <location>
        <begin position="592"/>
        <end position="699"/>
    </location>
</feature>
<dbReference type="PANTHER" id="PTHR34819">
    <property type="entry name" value="LARGE CYSTEINE-RICH PERIPLASMIC PROTEIN OMCB"/>
    <property type="match status" value="1"/>
</dbReference>